<proteinExistence type="predicted"/>
<evidence type="ECO:0000313" key="1">
    <source>
        <dbReference type="EMBL" id="KAL1020634.1"/>
    </source>
</evidence>
<accession>A0ABD0XGP5</accession>
<protein>
    <submittedName>
        <fullName evidence="1">Uncharacterized protein</fullName>
    </submittedName>
</protein>
<comment type="caution">
    <text evidence="1">The sequence shown here is derived from an EMBL/GenBank/DDBJ whole genome shotgun (WGS) entry which is preliminary data.</text>
</comment>
<evidence type="ECO:0000313" key="2">
    <source>
        <dbReference type="Proteomes" id="UP001557470"/>
    </source>
</evidence>
<organism evidence="1 2">
    <name type="scientific">Umbra pygmaea</name>
    <name type="common">Eastern mudminnow</name>
    <dbReference type="NCBI Taxonomy" id="75934"/>
    <lineage>
        <taxon>Eukaryota</taxon>
        <taxon>Metazoa</taxon>
        <taxon>Chordata</taxon>
        <taxon>Craniata</taxon>
        <taxon>Vertebrata</taxon>
        <taxon>Euteleostomi</taxon>
        <taxon>Actinopterygii</taxon>
        <taxon>Neopterygii</taxon>
        <taxon>Teleostei</taxon>
        <taxon>Protacanthopterygii</taxon>
        <taxon>Esociformes</taxon>
        <taxon>Umbridae</taxon>
        <taxon>Umbra</taxon>
    </lineage>
</organism>
<dbReference type="Proteomes" id="UP001557470">
    <property type="component" value="Unassembled WGS sequence"/>
</dbReference>
<reference evidence="1 2" key="1">
    <citation type="submission" date="2024-06" db="EMBL/GenBank/DDBJ databases">
        <authorList>
            <person name="Pan Q."/>
            <person name="Wen M."/>
            <person name="Jouanno E."/>
            <person name="Zahm M."/>
            <person name="Klopp C."/>
            <person name="Cabau C."/>
            <person name="Louis A."/>
            <person name="Berthelot C."/>
            <person name="Parey E."/>
            <person name="Roest Crollius H."/>
            <person name="Montfort J."/>
            <person name="Robinson-Rechavi M."/>
            <person name="Bouchez O."/>
            <person name="Lampietro C."/>
            <person name="Lopez Roques C."/>
            <person name="Donnadieu C."/>
            <person name="Postlethwait J."/>
            <person name="Bobe J."/>
            <person name="Verreycken H."/>
            <person name="Guiguen Y."/>
        </authorList>
    </citation>
    <scope>NUCLEOTIDE SEQUENCE [LARGE SCALE GENOMIC DNA]</scope>
    <source>
        <strain evidence="1">Up_M1</strain>
        <tissue evidence="1">Testis</tissue>
    </source>
</reference>
<gene>
    <name evidence="1" type="ORF">UPYG_G00002710</name>
</gene>
<dbReference type="AlphaFoldDB" id="A0ABD0XGP5"/>
<keyword evidence="2" id="KW-1185">Reference proteome</keyword>
<dbReference type="EMBL" id="JAGEUA010000001">
    <property type="protein sequence ID" value="KAL1020634.1"/>
    <property type="molecule type" value="Genomic_DNA"/>
</dbReference>
<sequence length="94" mass="10404">MTSVNSPACLLARNHFYRNPNPVERRKPSTVYNVSDWSTLQPKQKQVTVWVSMTTESGFPGRMTTEWCVSLVIGNAAPRTTPVKCPSPANPGVK</sequence>
<name>A0ABD0XGP5_UMBPY</name>